<proteinExistence type="predicted"/>
<sequence>MFFSRDSPIGGIITLLLAFINNRRNPRRPPTPPTSVRIRTRLGFRNCNGNLHFPSDEQPLPGIPLPNPHNLTRGYIFIPAAPQVLPELALPPQVHPPANGGSDLQEGPGQFGWEYWESYGTEQS</sequence>
<evidence type="ECO:0000313" key="2">
    <source>
        <dbReference type="EMBL" id="RPB04140.1"/>
    </source>
</evidence>
<dbReference type="EMBL" id="ML120359">
    <property type="protein sequence ID" value="RPB04140.1"/>
    <property type="molecule type" value="Genomic_DNA"/>
</dbReference>
<evidence type="ECO:0000256" key="1">
    <source>
        <dbReference type="SAM" id="MobiDB-lite"/>
    </source>
</evidence>
<protein>
    <submittedName>
        <fullName evidence="2">Uncharacterized protein</fullName>
    </submittedName>
</protein>
<evidence type="ECO:0000313" key="3">
    <source>
        <dbReference type="Proteomes" id="UP000276215"/>
    </source>
</evidence>
<accession>A0A3N4K0K8</accession>
<feature type="region of interest" description="Disordered" evidence="1">
    <location>
        <begin position="90"/>
        <end position="111"/>
    </location>
</feature>
<reference evidence="2 3" key="1">
    <citation type="journal article" date="2018" name="Nat. Ecol. Evol.">
        <title>Pezizomycetes genomes reveal the molecular basis of ectomycorrhizal truffle lifestyle.</title>
        <authorList>
            <person name="Murat C."/>
            <person name="Payen T."/>
            <person name="Noel B."/>
            <person name="Kuo A."/>
            <person name="Morin E."/>
            <person name="Chen J."/>
            <person name="Kohler A."/>
            <person name="Krizsan K."/>
            <person name="Balestrini R."/>
            <person name="Da Silva C."/>
            <person name="Montanini B."/>
            <person name="Hainaut M."/>
            <person name="Levati E."/>
            <person name="Barry K.W."/>
            <person name="Belfiori B."/>
            <person name="Cichocki N."/>
            <person name="Clum A."/>
            <person name="Dockter R.B."/>
            <person name="Fauchery L."/>
            <person name="Guy J."/>
            <person name="Iotti M."/>
            <person name="Le Tacon F."/>
            <person name="Lindquist E.A."/>
            <person name="Lipzen A."/>
            <person name="Malagnac F."/>
            <person name="Mello A."/>
            <person name="Molinier V."/>
            <person name="Miyauchi S."/>
            <person name="Poulain J."/>
            <person name="Riccioni C."/>
            <person name="Rubini A."/>
            <person name="Sitrit Y."/>
            <person name="Splivallo R."/>
            <person name="Traeger S."/>
            <person name="Wang M."/>
            <person name="Zifcakova L."/>
            <person name="Wipf D."/>
            <person name="Zambonelli A."/>
            <person name="Paolocci F."/>
            <person name="Nowrousian M."/>
            <person name="Ottonello S."/>
            <person name="Baldrian P."/>
            <person name="Spatafora J.W."/>
            <person name="Henrissat B."/>
            <person name="Nagy L.G."/>
            <person name="Aury J.M."/>
            <person name="Wincker P."/>
            <person name="Grigoriev I.V."/>
            <person name="Bonfante P."/>
            <person name="Martin F.M."/>
        </authorList>
    </citation>
    <scope>NUCLEOTIDE SEQUENCE [LARGE SCALE GENOMIC DNA]</scope>
    <source>
        <strain evidence="2 3">120613-1</strain>
    </source>
</reference>
<gene>
    <name evidence="2" type="ORF">L873DRAFT_1840631</name>
</gene>
<name>A0A3N4K0K8_9PEZI</name>
<dbReference type="AlphaFoldDB" id="A0A3N4K0K8"/>
<organism evidence="2 3">
    <name type="scientific">Choiromyces venosus 120613-1</name>
    <dbReference type="NCBI Taxonomy" id="1336337"/>
    <lineage>
        <taxon>Eukaryota</taxon>
        <taxon>Fungi</taxon>
        <taxon>Dikarya</taxon>
        <taxon>Ascomycota</taxon>
        <taxon>Pezizomycotina</taxon>
        <taxon>Pezizomycetes</taxon>
        <taxon>Pezizales</taxon>
        <taxon>Tuberaceae</taxon>
        <taxon>Choiromyces</taxon>
    </lineage>
</organism>
<dbReference type="Proteomes" id="UP000276215">
    <property type="component" value="Unassembled WGS sequence"/>
</dbReference>
<keyword evidence="3" id="KW-1185">Reference proteome</keyword>